<evidence type="ECO:0000313" key="2">
    <source>
        <dbReference type="EMBL" id="KAH8982901.1"/>
    </source>
</evidence>
<protein>
    <submittedName>
        <fullName evidence="2">Uncharacterized protein</fullName>
    </submittedName>
</protein>
<accession>A0AAD4L741</accession>
<organism evidence="2 3">
    <name type="scientific">Lactarius akahatsu</name>
    <dbReference type="NCBI Taxonomy" id="416441"/>
    <lineage>
        <taxon>Eukaryota</taxon>
        <taxon>Fungi</taxon>
        <taxon>Dikarya</taxon>
        <taxon>Basidiomycota</taxon>
        <taxon>Agaricomycotina</taxon>
        <taxon>Agaricomycetes</taxon>
        <taxon>Russulales</taxon>
        <taxon>Russulaceae</taxon>
        <taxon>Lactarius</taxon>
    </lineage>
</organism>
<keyword evidence="3" id="KW-1185">Reference proteome</keyword>
<feature type="region of interest" description="Disordered" evidence="1">
    <location>
        <begin position="75"/>
        <end position="110"/>
    </location>
</feature>
<sequence>MRRRSRSCDNRQVRGRLLSFGLVSSLVLLLSSWPTLCFSLVFKCAEADTRDCRYPTVSPTHRHWYMSVIVGLSALPGMVPPDNKRFPPPKKKKKEKKKTAGVNASPSSNL</sequence>
<gene>
    <name evidence="2" type="ORF">EDB92DRAFT_1620222</name>
</gene>
<evidence type="ECO:0000256" key="1">
    <source>
        <dbReference type="SAM" id="MobiDB-lite"/>
    </source>
</evidence>
<reference evidence="2" key="1">
    <citation type="submission" date="2022-01" db="EMBL/GenBank/DDBJ databases">
        <title>Comparative genomics reveals a dynamic genome evolution in the ectomycorrhizal milk-cap (Lactarius) mushrooms.</title>
        <authorList>
            <consortium name="DOE Joint Genome Institute"/>
            <person name="Lebreton A."/>
            <person name="Tang N."/>
            <person name="Kuo A."/>
            <person name="LaButti K."/>
            <person name="Drula E."/>
            <person name="Barry K."/>
            <person name="Clum A."/>
            <person name="Lipzen A."/>
            <person name="Mousain D."/>
            <person name="Ng V."/>
            <person name="Wang R."/>
            <person name="Wang X."/>
            <person name="Dai Y."/>
            <person name="Henrissat B."/>
            <person name="Grigoriev I.V."/>
            <person name="Guerin-Laguette A."/>
            <person name="Yu F."/>
            <person name="Martin F.M."/>
        </authorList>
    </citation>
    <scope>NUCLEOTIDE SEQUENCE</scope>
    <source>
        <strain evidence="2">QP</strain>
    </source>
</reference>
<proteinExistence type="predicted"/>
<name>A0AAD4L741_9AGAM</name>
<dbReference type="EMBL" id="JAKELL010000095">
    <property type="protein sequence ID" value="KAH8982901.1"/>
    <property type="molecule type" value="Genomic_DNA"/>
</dbReference>
<feature type="compositionally biased region" description="Basic residues" evidence="1">
    <location>
        <begin position="87"/>
        <end position="99"/>
    </location>
</feature>
<dbReference type="AlphaFoldDB" id="A0AAD4L741"/>
<comment type="caution">
    <text evidence="2">The sequence shown here is derived from an EMBL/GenBank/DDBJ whole genome shotgun (WGS) entry which is preliminary data.</text>
</comment>
<evidence type="ECO:0000313" key="3">
    <source>
        <dbReference type="Proteomes" id="UP001201163"/>
    </source>
</evidence>
<dbReference type="Proteomes" id="UP001201163">
    <property type="component" value="Unassembled WGS sequence"/>
</dbReference>